<proteinExistence type="predicted"/>
<dbReference type="AlphaFoldDB" id="A0A813W7K6"/>
<dbReference type="Pfam" id="PF05527">
    <property type="entry name" value="TNFAIP8"/>
    <property type="match status" value="1"/>
</dbReference>
<dbReference type="Proteomes" id="UP000663860">
    <property type="component" value="Unassembled WGS sequence"/>
</dbReference>
<comment type="caution">
    <text evidence="1">The sequence shown here is derived from an EMBL/GenBank/DDBJ whole genome shotgun (WGS) entry which is preliminary data.</text>
</comment>
<sequence length="203" mass="24034">MEQKSVNLFPNHVTNTTAQSRSIRFQKKICKIFSNKYIAKYFIPTRFNRLLINLHVLAEGFSNNNQVADKLLQKIMKSGIKFQVLYRNRIILVNPDDLQLLMELGTEFNEIIEMIVGLNNFDFIFNRFLLKNKLKDCQKLIHKIIGNHLTRKSHERIDFIFDFISTKEFLKYIFNSKLVLNHTIIKEITVDLRVVMRSGLIRE</sequence>
<dbReference type="PANTHER" id="PTHR12757">
    <property type="entry name" value="TUMOR NECROSIS FACTOR INDUCED PROTEIN"/>
    <property type="match status" value="1"/>
</dbReference>
<dbReference type="InterPro" id="IPR038355">
    <property type="entry name" value="TNFAIP8_sf"/>
</dbReference>
<evidence type="ECO:0000313" key="2">
    <source>
        <dbReference type="Proteomes" id="UP000663860"/>
    </source>
</evidence>
<name>A0A813W7K6_9BILA</name>
<dbReference type="EMBL" id="CAJNOE010000070">
    <property type="protein sequence ID" value="CAF0856904.1"/>
    <property type="molecule type" value="Genomic_DNA"/>
</dbReference>
<organism evidence="1 2">
    <name type="scientific">Adineta steineri</name>
    <dbReference type="NCBI Taxonomy" id="433720"/>
    <lineage>
        <taxon>Eukaryota</taxon>
        <taxon>Metazoa</taxon>
        <taxon>Spiralia</taxon>
        <taxon>Gnathifera</taxon>
        <taxon>Rotifera</taxon>
        <taxon>Eurotatoria</taxon>
        <taxon>Bdelloidea</taxon>
        <taxon>Adinetida</taxon>
        <taxon>Adinetidae</taxon>
        <taxon>Adineta</taxon>
    </lineage>
</organism>
<dbReference type="InterPro" id="IPR008477">
    <property type="entry name" value="TNFAIP8-like"/>
</dbReference>
<gene>
    <name evidence="1" type="ORF">IZO911_LOCUS9908</name>
</gene>
<reference evidence="1" key="1">
    <citation type="submission" date="2021-02" db="EMBL/GenBank/DDBJ databases">
        <authorList>
            <person name="Nowell W R."/>
        </authorList>
    </citation>
    <scope>NUCLEOTIDE SEQUENCE</scope>
</reference>
<dbReference type="GO" id="GO:0042981">
    <property type="term" value="P:regulation of apoptotic process"/>
    <property type="evidence" value="ECO:0007669"/>
    <property type="project" value="InterPro"/>
</dbReference>
<dbReference type="PANTHER" id="PTHR12757:SF1">
    <property type="entry name" value="PROTEIN SALIVARY GLANDS MARRED"/>
    <property type="match status" value="1"/>
</dbReference>
<dbReference type="GO" id="GO:0005737">
    <property type="term" value="C:cytoplasm"/>
    <property type="evidence" value="ECO:0007669"/>
    <property type="project" value="TreeGrafter"/>
</dbReference>
<protein>
    <submittedName>
        <fullName evidence="1">Uncharacterized protein</fullName>
    </submittedName>
</protein>
<evidence type="ECO:0000313" key="1">
    <source>
        <dbReference type="EMBL" id="CAF0856904.1"/>
    </source>
</evidence>
<accession>A0A813W7K6</accession>
<dbReference type="Gene3D" id="1.20.1440.160">
    <property type="entry name" value="Tumor necrosis factor alpha-induced protein 8-like"/>
    <property type="match status" value="1"/>
</dbReference>